<name>Q2PYH1_9BACT</name>
<accession>Q2PYH1</accession>
<reference evidence="1" key="1">
    <citation type="journal article" date="2006" name="Appl. Environ. Microbiol.">
        <title>Comparative genomics of DNA fragments from six Antarctic marine planktonic bacteria.</title>
        <authorList>
            <person name="Grzymski J.J."/>
            <person name="Carter B.J."/>
            <person name="DeLong E.F."/>
            <person name="Feldman R.A."/>
            <person name="Ghadiri A."/>
            <person name="Murray A.E."/>
        </authorList>
    </citation>
    <scope>NUCLEOTIDE SEQUENCE</scope>
</reference>
<organism evidence="1">
    <name type="scientific">uncultured marine bacterium Ant4E12</name>
    <dbReference type="NCBI Taxonomy" id="360424"/>
    <lineage>
        <taxon>Bacteria</taxon>
        <taxon>environmental samples</taxon>
    </lineage>
</organism>
<dbReference type="EMBL" id="DQ295238">
    <property type="protein sequence ID" value="ABC25256.1"/>
    <property type="molecule type" value="Genomic_DNA"/>
</dbReference>
<dbReference type="AlphaFoldDB" id="Q2PYH1"/>
<sequence length="58" mass="6344">MAIEESLRRDRDQKAITPRISLAVVTRDQSARKMVAKVVALLGAAQVEDRATPQRGLG</sequence>
<evidence type="ECO:0000313" key="1">
    <source>
        <dbReference type="EMBL" id="ABC25256.1"/>
    </source>
</evidence>
<protein>
    <submittedName>
        <fullName evidence="1">Uncharacterized protein</fullName>
    </submittedName>
</protein>
<proteinExistence type="predicted"/>